<comment type="subcellular location">
    <subcellularLocation>
        <location evidence="1">Nucleus</location>
    </subcellularLocation>
</comment>
<evidence type="ECO:0000313" key="8">
    <source>
        <dbReference type="Proteomes" id="UP001151752"/>
    </source>
</evidence>
<gene>
    <name evidence="7" type="ORF">OIU74_011057</name>
</gene>
<dbReference type="InterPro" id="IPR036093">
    <property type="entry name" value="NAC_dom_sf"/>
</dbReference>
<keyword evidence="3" id="KW-0238">DNA-binding</keyword>
<dbReference type="InterPro" id="IPR003441">
    <property type="entry name" value="NAC-dom"/>
</dbReference>
<reference evidence="7" key="2">
    <citation type="journal article" date="2023" name="Int. J. Mol. Sci.">
        <title>De Novo Assembly and Annotation of 11 Diverse Shrub Willow (Salix) Genomes Reveals Novel Gene Organization in Sex-Linked Regions.</title>
        <authorList>
            <person name="Hyden B."/>
            <person name="Feng K."/>
            <person name="Yates T.B."/>
            <person name="Jawdy S."/>
            <person name="Cereghino C."/>
            <person name="Smart L.B."/>
            <person name="Muchero W."/>
        </authorList>
    </citation>
    <scope>NUCLEOTIDE SEQUENCE</scope>
    <source>
        <tissue evidence="7">Shoot tip</tissue>
    </source>
</reference>
<evidence type="ECO:0000256" key="5">
    <source>
        <dbReference type="ARBA" id="ARBA00023242"/>
    </source>
</evidence>
<keyword evidence="4" id="KW-0804">Transcription</keyword>
<dbReference type="GO" id="GO:0003677">
    <property type="term" value="F:DNA binding"/>
    <property type="evidence" value="ECO:0007669"/>
    <property type="project" value="UniProtKB-KW"/>
</dbReference>
<protein>
    <recommendedName>
        <fullName evidence="6">NAC domain-containing protein</fullName>
    </recommendedName>
</protein>
<keyword evidence="8" id="KW-1185">Reference proteome</keyword>
<evidence type="ECO:0000313" key="7">
    <source>
        <dbReference type="EMBL" id="KAJ6710068.1"/>
    </source>
</evidence>
<organism evidence="7 8">
    <name type="scientific">Salix koriyanagi</name>
    <dbReference type="NCBI Taxonomy" id="2511006"/>
    <lineage>
        <taxon>Eukaryota</taxon>
        <taxon>Viridiplantae</taxon>
        <taxon>Streptophyta</taxon>
        <taxon>Embryophyta</taxon>
        <taxon>Tracheophyta</taxon>
        <taxon>Spermatophyta</taxon>
        <taxon>Magnoliopsida</taxon>
        <taxon>eudicotyledons</taxon>
        <taxon>Gunneridae</taxon>
        <taxon>Pentapetalae</taxon>
        <taxon>rosids</taxon>
        <taxon>fabids</taxon>
        <taxon>Malpighiales</taxon>
        <taxon>Salicaceae</taxon>
        <taxon>Saliceae</taxon>
        <taxon>Salix</taxon>
    </lineage>
</organism>
<dbReference type="AlphaFoldDB" id="A0A9Q0YTU4"/>
<accession>A0A9Q0YTU4</accession>
<comment type="caution">
    <text evidence="7">The sequence shown here is derived from an EMBL/GenBank/DDBJ whole genome shotgun (WGS) entry which is preliminary data.</text>
</comment>
<keyword evidence="2" id="KW-0805">Transcription regulation</keyword>
<dbReference type="GO" id="GO:0005634">
    <property type="term" value="C:nucleus"/>
    <property type="evidence" value="ECO:0007669"/>
    <property type="project" value="UniProtKB-SubCell"/>
</dbReference>
<dbReference type="Proteomes" id="UP001151752">
    <property type="component" value="Chromosome 2"/>
</dbReference>
<evidence type="ECO:0000256" key="2">
    <source>
        <dbReference type="ARBA" id="ARBA00023015"/>
    </source>
</evidence>
<reference evidence="7" key="1">
    <citation type="submission" date="2022-11" db="EMBL/GenBank/DDBJ databases">
        <authorList>
            <person name="Hyden B.L."/>
            <person name="Feng K."/>
            <person name="Yates T."/>
            <person name="Jawdy S."/>
            <person name="Smart L.B."/>
            <person name="Muchero W."/>
        </authorList>
    </citation>
    <scope>NUCLEOTIDE SEQUENCE</scope>
    <source>
        <tissue evidence="7">Shoot tip</tissue>
    </source>
</reference>
<dbReference type="PROSITE" id="PS51005">
    <property type="entry name" value="NAC"/>
    <property type="match status" value="1"/>
</dbReference>
<evidence type="ECO:0000256" key="4">
    <source>
        <dbReference type="ARBA" id="ARBA00023163"/>
    </source>
</evidence>
<dbReference type="GO" id="GO:0006355">
    <property type="term" value="P:regulation of DNA-templated transcription"/>
    <property type="evidence" value="ECO:0007669"/>
    <property type="project" value="InterPro"/>
</dbReference>
<dbReference type="PANTHER" id="PTHR31989">
    <property type="entry name" value="NAC DOMAIN-CONTAINING PROTEIN 82-RELATED"/>
    <property type="match status" value="1"/>
</dbReference>
<sequence>MTSSTTSFRSAAPVGYGFHPSDEELVNHFLRLKMRGGSDHVVSTIAEVNVCDFEPWELPGKSAIQSNDPECYFFSPRNYKYSKSQRANRTTKAGYWKGTGKDRTVTAESTGEQIATKRTLVFYSGRVPNGVKTNWIMHEYNPTFDFPNKRDFILYKLKKSPDDTPAFDGGESSTCIVTEEDVQLRTQLESFNGIDEGDYNLNFALNFTKWEHVVRKIPS</sequence>
<evidence type="ECO:0000256" key="1">
    <source>
        <dbReference type="ARBA" id="ARBA00004123"/>
    </source>
</evidence>
<dbReference type="Gene3D" id="2.170.150.80">
    <property type="entry name" value="NAC domain"/>
    <property type="match status" value="1"/>
</dbReference>
<evidence type="ECO:0000256" key="3">
    <source>
        <dbReference type="ARBA" id="ARBA00023125"/>
    </source>
</evidence>
<dbReference type="SUPFAM" id="SSF101941">
    <property type="entry name" value="NAC domain"/>
    <property type="match status" value="1"/>
</dbReference>
<feature type="domain" description="NAC" evidence="6">
    <location>
        <begin position="12"/>
        <end position="160"/>
    </location>
</feature>
<evidence type="ECO:0000259" key="6">
    <source>
        <dbReference type="PROSITE" id="PS51005"/>
    </source>
</evidence>
<keyword evidence="5" id="KW-0539">Nucleus</keyword>
<dbReference type="Pfam" id="PF02365">
    <property type="entry name" value="NAM"/>
    <property type="match status" value="1"/>
</dbReference>
<proteinExistence type="predicted"/>
<dbReference type="EMBL" id="JAPFFM010000015">
    <property type="protein sequence ID" value="KAJ6710068.1"/>
    <property type="molecule type" value="Genomic_DNA"/>
</dbReference>
<name>A0A9Q0YTU4_9ROSI</name>